<dbReference type="EMBL" id="HACA01010865">
    <property type="protein sequence ID" value="CDW28226.1"/>
    <property type="molecule type" value="Transcribed_RNA"/>
</dbReference>
<feature type="non-terminal residue" evidence="1">
    <location>
        <position position="67"/>
    </location>
</feature>
<dbReference type="AlphaFoldDB" id="A0A0K2TS39"/>
<proteinExistence type="predicted"/>
<evidence type="ECO:0000313" key="1">
    <source>
        <dbReference type="EMBL" id="CDW28226.1"/>
    </source>
</evidence>
<name>A0A0K2TS39_LEPSM</name>
<reference evidence="1" key="1">
    <citation type="submission" date="2014-05" db="EMBL/GenBank/DDBJ databases">
        <authorList>
            <person name="Chronopoulou M."/>
        </authorList>
    </citation>
    <scope>NUCLEOTIDE SEQUENCE</scope>
    <source>
        <tissue evidence="1">Whole organism</tissue>
    </source>
</reference>
<protein>
    <submittedName>
        <fullName evidence="1">Uncharacterized protein</fullName>
    </submittedName>
</protein>
<organism evidence="1">
    <name type="scientific">Lepeophtheirus salmonis</name>
    <name type="common">Salmon louse</name>
    <name type="synonym">Caligus salmonis</name>
    <dbReference type="NCBI Taxonomy" id="72036"/>
    <lineage>
        <taxon>Eukaryota</taxon>
        <taxon>Metazoa</taxon>
        <taxon>Ecdysozoa</taxon>
        <taxon>Arthropoda</taxon>
        <taxon>Crustacea</taxon>
        <taxon>Multicrustacea</taxon>
        <taxon>Hexanauplia</taxon>
        <taxon>Copepoda</taxon>
        <taxon>Siphonostomatoida</taxon>
        <taxon>Caligidae</taxon>
        <taxon>Lepeophtheirus</taxon>
    </lineage>
</organism>
<accession>A0A0K2TS39</accession>
<sequence length="67" mass="7893">MAVDISNWDVNFFPLLIPLEEPIIILFHERGRFKASLHLLEVCFAFSDSVIRKTNCRHYGTRARFKL</sequence>